<proteinExistence type="predicted"/>
<dbReference type="EMBL" id="QXFT01001110">
    <property type="protein sequence ID" value="KAE9328600.1"/>
    <property type="molecule type" value="Genomic_DNA"/>
</dbReference>
<evidence type="ECO:0000313" key="2">
    <source>
        <dbReference type="EMBL" id="KAE9328600.1"/>
    </source>
</evidence>
<organism evidence="2 3">
    <name type="scientific">Phytophthora rubi</name>
    <dbReference type="NCBI Taxonomy" id="129364"/>
    <lineage>
        <taxon>Eukaryota</taxon>
        <taxon>Sar</taxon>
        <taxon>Stramenopiles</taxon>
        <taxon>Oomycota</taxon>
        <taxon>Peronosporomycetes</taxon>
        <taxon>Peronosporales</taxon>
        <taxon>Peronosporaceae</taxon>
        <taxon>Phytophthora</taxon>
    </lineage>
</organism>
<evidence type="ECO:0000256" key="1">
    <source>
        <dbReference type="SAM" id="Coils"/>
    </source>
</evidence>
<keyword evidence="1" id="KW-0175">Coiled coil</keyword>
<evidence type="ECO:0000313" key="3">
    <source>
        <dbReference type="Proteomes" id="UP000434957"/>
    </source>
</evidence>
<reference evidence="2 3" key="1">
    <citation type="submission" date="2018-08" db="EMBL/GenBank/DDBJ databases">
        <title>Genomic investigation of the strawberry pathogen Phytophthora fragariae indicates pathogenicity is determined by transcriptional variation in three key races.</title>
        <authorList>
            <person name="Adams T.M."/>
            <person name="Armitage A.D."/>
            <person name="Sobczyk M.K."/>
            <person name="Bates H.J."/>
            <person name="Dunwell J.M."/>
            <person name="Nellist C.F."/>
            <person name="Harrison R.J."/>
        </authorList>
    </citation>
    <scope>NUCLEOTIDE SEQUENCE [LARGE SCALE GENOMIC DNA]</scope>
    <source>
        <strain evidence="2 3">SCRP333</strain>
    </source>
</reference>
<accession>A0A6A4F440</accession>
<sequence length="222" mass="25482">MYYQPSDGAAVPREYYEDMSLQGEDDILVTQETTTTMTAQRNIGDQDARRQIDQLAQISAAAHHSTVEQISQVRRHQDVIASKTLEYLQKQHERQLELQEQQEQIQRQRTEQRMQIEEHVRILKAAEAAMGEQGQRLESLVDAVRPHVEARIEAAGFARDPSDWFTSKHDVYGARFREKWAEESKDDENADLLSLSALDDALDDINLVDEYLSSKRVTAVPD</sequence>
<keyword evidence="3" id="KW-1185">Reference proteome</keyword>
<protein>
    <submittedName>
        <fullName evidence="2">Uncharacterized protein</fullName>
    </submittedName>
</protein>
<dbReference type="AlphaFoldDB" id="A0A6A4F440"/>
<dbReference type="Proteomes" id="UP000434957">
    <property type="component" value="Unassembled WGS sequence"/>
</dbReference>
<gene>
    <name evidence="2" type="ORF">PR003_g15753</name>
</gene>
<feature type="coiled-coil region" evidence="1">
    <location>
        <begin position="88"/>
        <end position="118"/>
    </location>
</feature>
<name>A0A6A4F440_9STRA</name>
<comment type="caution">
    <text evidence="2">The sequence shown here is derived from an EMBL/GenBank/DDBJ whole genome shotgun (WGS) entry which is preliminary data.</text>
</comment>